<keyword evidence="2 5" id="KW-0812">Transmembrane</keyword>
<evidence type="ECO:0000256" key="2">
    <source>
        <dbReference type="ARBA" id="ARBA00022692"/>
    </source>
</evidence>
<dbReference type="InterPro" id="IPR003945">
    <property type="entry name" value="NU5C-like"/>
</dbReference>
<dbReference type="Proteomes" id="UP000467249">
    <property type="component" value="Chromosome"/>
</dbReference>
<feature type="transmembrane region" description="Helical" evidence="6">
    <location>
        <begin position="297"/>
        <end position="318"/>
    </location>
</feature>
<dbReference type="GO" id="GO:0012505">
    <property type="term" value="C:endomembrane system"/>
    <property type="evidence" value="ECO:0007669"/>
    <property type="project" value="UniProtKB-SubCell"/>
</dbReference>
<name>A0A6N4W911_9MYCO</name>
<feature type="transmembrane region" description="Helical" evidence="6">
    <location>
        <begin position="264"/>
        <end position="285"/>
    </location>
</feature>
<feature type="transmembrane region" description="Helical" evidence="6">
    <location>
        <begin position="127"/>
        <end position="151"/>
    </location>
</feature>
<dbReference type="GO" id="GO:0003954">
    <property type="term" value="F:NADH dehydrogenase activity"/>
    <property type="evidence" value="ECO:0007669"/>
    <property type="project" value="TreeGrafter"/>
</dbReference>
<feature type="domain" description="NADH:quinone oxidoreductase/Mrp antiporter transmembrane" evidence="7">
    <location>
        <begin position="125"/>
        <end position="343"/>
    </location>
</feature>
<dbReference type="GO" id="GO:0015990">
    <property type="term" value="P:electron transport coupled proton transport"/>
    <property type="evidence" value="ECO:0007669"/>
    <property type="project" value="TreeGrafter"/>
</dbReference>
<dbReference type="GO" id="GO:0042773">
    <property type="term" value="P:ATP synthesis coupled electron transport"/>
    <property type="evidence" value="ECO:0007669"/>
    <property type="project" value="InterPro"/>
</dbReference>
<dbReference type="GO" id="GO:0016020">
    <property type="term" value="C:membrane"/>
    <property type="evidence" value="ECO:0007669"/>
    <property type="project" value="UniProtKB-SubCell"/>
</dbReference>
<dbReference type="PANTHER" id="PTHR42829:SF1">
    <property type="entry name" value="INORGANIC CARBON TRANSPORTER SUBUNIT DABB-RELATED"/>
    <property type="match status" value="1"/>
</dbReference>
<dbReference type="Pfam" id="PF00361">
    <property type="entry name" value="Proton_antipo_M"/>
    <property type="match status" value="1"/>
</dbReference>
<feature type="transmembrane region" description="Helical" evidence="6">
    <location>
        <begin position="26"/>
        <end position="48"/>
    </location>
</feature>
<evidence type="ECO:0000256" key="5">
    <source>
        <dbReference type="RuleBase" id="RU000320"/>
    </source>
</evidence>
<feature type="transmembrane region" description="Helical" evidence="6">
    <location>
        <begin position="390"/>
        <end position="408"/>
    </location>
</feature>
<protein>
    <submittedName>
        <fullName evidence="9">NADH dehydrogenase</fullName>
    </submittedName>
</protein>
<dbReference type="InterPro" id="IPR001516">
    <property type="entry name" value="Proton_antipo_N"/>
</dbReference>
<comment type="subcellular location">
    <subcellularLocation>
        <location evidence="1">Endomembrane system</location>
        <topology evidence="1">Multi-pass membrane protein</topology>
    </subcellularLocation>
    <subcellularLocation>
        <location evidence="5">Membrane</location>
        <topology evidence="5">Multi-pass membrane protein</topology>
    </subcellularLocation>
</comment>
<feature type="transmembrane region" description="Helical" evidence="6">
    <location>
        <begin position="324"/>
        <end position="340"/>
    </location>
</feature>
<dbReference type="EMBL" id="AP022620">
    <property type="protein sequence ID" value="BBZ76524.1"/>
    <property type="molecule type" value="Genomic_DNA"/>
</dbReference>
<dbReference type="InterPro" id="IPR001750">
    <property type="entry name" value="ND/Mrp_TM"/>
</dbReference>
<gene>
    <name evidence="9" type="ORF">MANY_18610</name>
</gene>
<feature type="transmembrane region" description="Helical" evidence="6">
    <location>
        <begin position="75"/>
        <end position="99"/>
    </location>
</feature>
<organism evidence="9 10">
    <name type="scientific">Mycolicibacterium anyangense</name>
    <dbReference type="NCBI Taxonomy" id="1431246"/>
    <lineage>
        <taxon>Bacteria</taxon>
        <taxon>Bacillati</taxon>
        <taxon>Actinomycetota</taxon>
        <taxon>Actinomycetes</taxon>
        <taxon>Mycobacteriales</taxon>
        <taxon>Mycobacteriaceae</taxon>
        <taxon>Mycolicibacterium</taxon>
    </lineage>
</organism>
<feature type="domain" description="NADH-Ubiquinone oxidoreductase (complex I) chain 5 N-terminal" evidence="8">
    <location>
        <begin position="69"/>
        <end position="104"/>
    </location>
</feature>
<dbReference type="PANTHER" id="PTHR42829">
    <property type="entry name" value="NADH-UBIQUINONE OXIDOREDUCTASE CHAIN 5"/>
    <property type="match status" value="1"/>
</dbReference>
<evidence type="ECO:0000256" key="3">
    <source>
        <dbReference type="ARBA" id="ARBA00022989"/>
    </source>
</evidence>
<dbReference type="Pfam" id="PF00662">
    <property type="entry name" value="Proton_antipo_N"/>
    <property type="match status" value="1"/>
</dbReference>
<dbReference type="PRINTS" id="PR01434">
    <property type="entry name" value="NADHDHGNASE5"/>
</dbReference>
<dbReference type="KEGG" id="many:MANY_18610"/>
<feature type="transmembrane region" description="Helical" evidence="6">
    <location>
        <begin position="420"/>
        <end position="443"/>
    </location>
</feature>
<evidence type="ECO:0000313" key="9">
    <source>
        <dbReference type="EMBL" id="BBZ76524.1"/>
    </source>
</evidence>
<sequence>MLGVSVLGPAAIAALAALAGRRNARLVGRLGAVGSGLAFLGAAALAVASARGDAVSVTAHGADGQAILAVSADRLAVVLLMLVFGVSTIVQAFAVRYLAEDARAGWFTAGAGLLTTGSALLMTAQTLWVLAIGWTVAGVALCLLLATYWPLPAARDGVRRTATAFLIGDLALWVAVGIVATHAGTVDLGALRAQPLAGTTVVIAACLVVAAALSRSAQIPFHRWLPATLAAPTPVSAMLHAGVVNAGGILLIKLSPLMAASGLAQALTILAGIATLAYGAVVMLVKPDIKGALAHSTMAQMGFMILTCGLGLWAAAVFHLVAHGFYKATLFLSSGSAIAYRRRKVMLPAATPTASQRRVALVAAPVLPAAALGLAVAVVPSGPGDHLAEWALLIFAWVTGTAATWGWLARRPGSGGVFGAAAFLLPAATAYVGLVATVGGFLAPALPTAILPAAATWLITGAALTVLVGLGAVRWAPGGNRLQRTLYTRALSAGHIAPPSPTRPATALTGARS</sequence>
<evidence type="ECO:0000256" key="6">
    <source>
        <dbReference type="SAM" id="Phobius"/>
    </source>
</evidence>
<feature type="transmembrane region" description="Helical" evidence="6">
    <location>
        <begin position="195"/>
        <end position="213"/>
    </location>
</feature>
<feature type="transmembrane region" description="Helical" evidence="6">
    <location>
        <begin position="449"/>
        <end position="473"/>
    </location>
</feature>
<evidence type="ECO:0000259" key="8">
    <source>
        <dbReference type="Pfam" id="PF00662"/>
    </source>
</evidence>
<keyword evidence="3 6" id="KW-1133">Transmembrane helix</keyword>
<dbReference type="AlphaFoldDB" id="A0A6N4W911"/>
<reference evidence="9 10" key="1">
    <citation type="journal article" date="2019" name="Emerg. Microbes Infect.">
        <title>Comprehensive subspecies identification of 175 nontuberculous mycobacteria species based on 7547 genomic profiles.</title>
        <authorList>
            <person name="Matsumoto Y."/>
            <person name="Kinjo T."/>
            <person name="Motooka D."/>
            <person name="Nabeya D."/>
            <person name="Jung N."/>
            <person name="Uechi K."/>
            <person name="Horii T."/>
            <person name="Iida T."/>
            <person name="Fujita J."/>
            <person name="Nakamura S."/>
        </authorList>
    </citation>
    <scope>NUCLEOTIDE SEQUENCE [LARGE SCALE GENOMIC DNA]</scope>
    <source>
        <strain evidence="9 10">JCM 30275</strain>
    </source>
</reference>
<feature type="transmembrane region" description="Helical" evidence="6">
    <location>
        <begin position="163"/>
        <end position="183"/>
    </location>
</feature>
<dbReference type="GO" id="GO:0008137">
    <property type="term" value="F:NADH dehydrogenase (ubiquinone) activity"/>
    <property type="evidence" value="ECO:0007669"/>
    <property type="project" value="InterPro"/>
</dbReference>
<keyword evidence="10" id="KW-1185">Reference proteome</keyword>
<feature type="transmembrane region" description="Helical" evidence="6">
    <location>
        <begin position="360"/>
        <end position="378"/>
    </location>
</feature>
<accession>A0A6N4W911</accession>
<evidence type="ECO:0000313" key="10">
    <source>
        <dbReference type="Proteomes" id="UP000467249"/>
    </source>
</evidence>
<evidence type="ECO:0000256" key="1">
    <source>
        <dbReference type="ARBA" id="ARBA00004127"/>
    </source>
</evidence>
<evidence type="ECO:0000259" key="7">
    <source>
        <dbReference type="Pfam" id="PF00361"/>
    </source>
</evidence>
<keyword evidence="4 6" id="KW-0472">Membrane</keyword>
<feature type="transmembrane region" description="Helical" evidence="6">
    <location>
        <begin position="225"/>
        <end position="252"/>
    </location>
</feature>
<evidence type="ECO:0000256" key="4">
    <source>
        <dbReference type="ARBA" id="ARBA00023136"/>
    </source>
</evidence>
<proteinExistence type="predicted"/>